<reference evidence="3 4" key="1">
    <citation type="submission" date="2019-07" db="EMBL/GenBank/DDBJ databases">
        <title>Whole genome shotgun sequence of Microvirga aerophila NBRC 106136.</title>
        <authorList>
            <person name="Hosoyama A."/>
            <person name="Uohara A."/>
            <person name="Ohji S."/>
            <person name="Ichikawa N."/>
        </authorList>
    </citation>
    <scope>NUCLEOTIDE SEQUENCE [LARGE SCALE GENOMIC DNA]</scope>
    <source>
        <strain evidence="3 4">NBRC 106136</strain>
    </source>
</reference>
<proteinExistence type="inferred from homology"/>
<dbReference type="GO" id="GO:0016787">
    <property type="term" value="F:hydrolase activity"/>
    <property type="evidence" value="ECO:0007669"/>
    <property type="project" value="UniProtKB-KW"/>
</dbReference>
<dbReference type="InterPro" id="IPR050855">
    <property type="entry name" value="NDM-1-like"/>
</dbReference>
<dbReference type="PANTHER" id="PTHR42951">
    <property type="entry name" value="METALLO-BETA-LACTAMASE DOMAIN-CONTAINING"/>
    <property type="match status" value="1"/>
</dbReference>
<organism evidence="3 4">
    <name type="scientific">Microvirga aerophila</name>
    <dbReference type="NCBI Taxonomy" id="670291"/>
    <lineage>
        <taxon>Bacteria</taxon>
        <taxon>Pseudomonadati</taxon>
        <taxon>Pseudomonadota</taxon>
        <taxon>Alphaproteobacteria</taxon>
        <taxon>Hyphomicrobiales</taxon>
        <taxon>Methylobacteriaceae</taxon>
        <taxon>Microvirga</taxon>
    </lineage>
</organism>
<dbReference type="GO" id="GO:0017001">
    <property type="term" value="P:antibiotic catabolic process"/>
    <property type="evidence" value="ECO:0007669"/>
    <property type="project" value="UniProtKB-ARBA"/>
</dbReference>
<keyword evidence="4" id="KW-1185">Reference proteome</keyword>
<dbReference type="AlphaFoldDB" id="A0A512BZJ1"/>
<dbReference type="Proteomes" id="UP000321085">
    <property type="component" value="Unassembled WGS sequence"/>
</dbReference>
<dbReference type="SUPFAM" id="SSF56281">
    <property type="entry name" value="Metallo-hydrolase/oxidoreductase"/>
    <property type="match status" value="1"/>
</dbReference>
<sequence length="266" mass="29441">MTAILPVAQGNWYQKTDIGGGITLILEPYVDVLEQANIWHVRGRDCDLLIDGGMGIVPLRPAFPELFEGRKTIALATHTHLDHIGAIHEFEERWVHLIEAATLEHPKGSLVSADMDPKLRAMFEAAGYPPLGTYLIHALPYEDYDPASYRLKGTKATRLIEEGETVDLGDRKFQVLLVPGHSPGSIALFEEKTGILFAGDVIYDGPLLYQGPGMDVGDYLGSFEILERLPISTVHAGHDPSFGKERLDEIIASYRARWRSEGLIQA</sequence>
<dbReference type="PANTHER" id="PTHR42951:SF4">
    <property type="entry name" value="ACYL-COENZYME A THIOESTERASE MBLAC2"/>
    <property type="match status" value="1"/>
</dbReference>
<dbReference type="InterPro" id="IPR001279">
    <property type="entry name" value="Metallo-B-lactamas"/>
</dbReference>
<feature type="domain" description="Metallo-beta-lactamase" evidence="2">
    <location>
        <begin position="35"/>
        <end position="238"/>
    </location>
</feature>
<dbReference type="Gene3D" id="3.60.15.10">
    <property type="entry name" value="Ribonuclease Z/Hydroxyacylglutathione hydrolase-like"/>
    <property type="match status" value="1"/>
</dbReference>
<protein>
    <submittedName>
        <fullName evidence="3">MBL fold metallo-hydrolase</fullName>
    </submittedName>
</protein>
<name>A0A512BZJ1_9HYPH</name>
<dbReference type="SMART" id="SM00849">
    <property type="entry name" value="Lactamase_B"/>
    <property type="match status" value="1"/>
</dbReference>
<dbReference type="RefSeq" id="WP_147022346.1">
    <property type="nucleotide sequence ID" value="NZ_BJYU01000101.1"/>
</dbReference>
<dbReference type="Pfam" id="PF00753">
    <property type="entry name" value="Lactamase_B"/>
    <property type="match status" value="1"/>
</dbReference>
<dbReference type="InterPro" id="IPR036866">
    <property type="entry name" value="RibonucZ/Hydroxyglut_hydro"/>
</dbReference>
<evidence type="ECO:0000313" key="3">
    <source>
        <dbReference type="EMBL" id="GEO17350.1"/>
    </source>
</evidence>
<dbReference type="EMBL" id="BJYU01000101">
    <property type="protein sequence ID" value="GEO17350.1"/>
    <property type="molecule type" value="Genomic_DNA"/>
</dbReference>
<accession>A0A512BZJ1</accession>
<evidence type="ECO:0000259" key="2">
    <source>
        <dbReference type="SMART" id="SM00849"/>
    </source>
</evidence>
<evidence type="ECO:0000256" key="1">
    <source>
        <dbReference type="ARBA" id="ARBA00005250"/>
    </source>
</evidence>
<comment type="caution">
    <text evidence="3">The sequence shown here is derived from an EMBL/GenBank/DDBJ whole genome shotgun (WGS) entry which is preliminary data.</text>
</comment>
<gene>
    <name evidence="3" type="ORF">MAE02_50460</name>
</gene>
<evidence type="ECO:0000313" key="4">
    <source>
        <dbReference type="Proteomes" id="UP000321085"/>
    </source>
</evidence>
<keyword evidence="3" id="KW-0378">Hydrolase</keyword>
<comment type="similarity">
    <text evidence="1">Belongs to the metallo-beta-lactamase superfamily. Class-B beta-lactamase family.</text>
</comment>